<keyword evidence="2" id="KW-0378">Hydrolase</keyword>
<dbReference type="PANTHER" id="PTHR40031:SF1">
    <property type="entry name" value="MEMBRANE-BOUND METAL-DEPENDENT HYDROLASE"/>
    <property type="match status" value="1"/>
</dbReference>
<feature type="transmembrane region" description="Helical" evidence="1">
    <location>
        <begin position="87"/>
        <end position="105"/>
    </location>
</feature>
<dbReference type="RefSeq" id="WP_345196515.1">
    <property type="nucleotide sequence ID" value="NZ_BAABFL010000388.1"/>
</dbReference>
<name>A0ABP8V326_9GAMM</name>
<evidence type="ECO:0000256" key="1">
    <source>
        <dbReference type="SAM" id="Phobius"/>
    </source>
</evidence>
<organism evidence="2 3">
    <name type="scientific">Kistimonas scapharcae</name>
    <dbReference type="NCBI Taxonomy" id="1036133"/>
    <lineage>
        <taxon>Bacteria</taxon>
        <taxon>Pseudomonadati</taxon>
        <taxon>Pseudomonadota</taxon>
        <taxon>Gammaproteobacteria</taxon>
        <taxon>Oceanospirillales</taxon>
        <taxon>Endozoicomonadaceae</taxon>
        <taxon>Kistimonas</taxon>
    </lineage>
</organism>
<dbReference type="InterPro" id="IPR007404">
    <property type="entry name" value="YdjM-like"/>
</dbReference>
<sequence>MGAGQNGGWSNAAPVAVVIEEAIYYMDSVSQALLGAALGGAVAGRRYGRKAFLWGAVLGTLPDLDNLIRWGDAVSDMTKHRGFSHSLLFLTPLSIVLATAVYRWFSSVRPGFLRLWLMIWLCLITHPLLDAFTTYGTQLFWPWPSQPVALSSIFIIDPLYTLPLLVGVLICLCKWGAPHALRWNSAGLLLSAGYLVLSLVAKGVIHERLDTTLAAEGLSGKPVFSAPTPFNIVLWRVMVLDGDHYYEGLASLLDDQTDIQLIQFPGKSVADAPELASLDRLNWFTGGFYSLNETQGHLIATDLRLGVHAIHPFRFLVAERDANGVWQPVNPELKGSLVPRSLSGFPRLWERLQGETTLDVCTVSIGRSCDSGLL</sequence>
<comment type="caution">
    <text evidence="2">The sequence shown here is derived from an EMBL/GenBank/DDBJ whole genome shotgun (WGS) entry which is preliminary data.</text>
</comment>
<dbReference type="PANTHER" id="PTHR40031">
    <property type="entry name" value="HYPOTHETICAL MEMBRANE SPANNING PROTEIN"/>
    <property type="match status" value="1"/>
</dbReference>
<accession>A0ABP8V326</accession>
<feature type="transmembrane region" description="Helical" evidence="1">
    <location>
        <begin position="112"/>
        <end position="129"/>
    </location>
</feature>
<keyword evidence="1" id="KW-0472">Membrane</keyword>
<dbReference type="Proteomes" id="UP001500604">
    <property type="component" value="Unassembled WGS sequence"/>
</dbReference>
<feature type="transmembrane region" description="Helical" evidence="1">
    <location>
        <begin position="185"/>
        <end position="205"/>
    </location>
</feature>
<reference evidence="3" key="1">
    <citation type="journal article" date="2019" name="Int. J. Syst. Evol. Microbiol.">
        <title>The Global Catalogue of Microorganisms (GCM) 10K type strain sequencing project: providing services to taxonomists for standard genome sequencing and annotation.</title>
        <authorList>
            <consortium name="The Broad Institute Genomics Platform"/>
            <consortium name="The Broad Institute Genome Sequencing Center for Infectious Disease"/>
            <person name="Wu L."/>
            <person name="Ma J."/>
        </authorList>
    </citation>
    <scope>NUCLEOTIDE SEQUENCE [LARGE SCALE GENOMIC DNA]</scope>
    <source>
        <strain evidence="3">JCM 17805</strain>
    </source>
</reference>
<protein>
    <submittedName>
        <fullName evidence="2">Metal-dependent hydrolase</fullName>
    </submittedName>
</protein>
<dbReference type="EMBL" id="BAABFL010000388">
    <property type="protein sequence ID" value="GAA4650351.1"/>
    <property type="molecule type" value="Genomic_DNA"/>
</dbReference>
<keyword evidence="1" id="KW-0812">Transmembrane</keyword>
<feature type="transmembrane region" description="Helical" evidence="1">
    <location>
        <begin position="149"/>
        <end position="173"/>
    </location>
</feature>
<gene>
    <name evidence="2" type="ORF">GCM10023116_26340</name>
</gene>
<keyword evidence="1" id="KW-1133">Transmembrane helix</keyword>
<evidence type="ECO:0000313" key="3">
    <source>
        <dbReference type="Proteomes" id="UP001500604"/>
    </source>
</evidence>
<keyword evidence="3" id="KW-1185">Reference proteome</keyword>
<dbReference type="GO" id="GO:0016787">
    <property type="term" value="F:hydrolase activity"/>
    <property type="evidence" value="ECO:0007669"/>
    <property type="project" value="UniProtKB-KW"/>
</dbReference>
<proteinExistence type="predicted"/>
<dbReference type="Pfam" id="PF04307">
    <property type="entry name" value="YdjM"/>
    <property type="match status" value="1"/>
</dbReference>
<dbReference type="InterPro" id="IPR053170">
    <property type="entry name" value="Transcription_regulator"/>
</dbReference>
<evidence type="ECO:0000313" key="2">
    <source>
        <dbReference type="EMBL" id="GAA4650351.1"/>
    </source>
</evidence>